<evidence type="ECO:0000313" key="1">
    <source>
        <dbReference type="EMBL" id="MCM2577489.1"/>
    </source>
</evidence>
<evidence type="ECO:0000313" key="2">
    <source>
        <dbReference type="Proteomes" id="UP001167160"/>
    </source>
</evidence>
<organism evidence="1 2">
    <name type="scientific">Streptomyces meridianus</name>
    <dbReference type="NCBI Taxonomy" id="2938945"/>
    <lineage>
        <taxon>Bacteria</taxon>
        <taxon>Bacillati</taxon>
        <taxon>Actinomycetota</taxon>
        <taxon>Actinomycetes</taxon>
        <taxon>Kitasatosporales</taxon>
        <taxon>Streptomycetaceae</taxon>
        <taxon>Streptomyces</taxon>
    </lineage>
</organism>
<dbReference type="Proteomes" id="UP001167160">
    <property type="component" value="Unassembled WGS sequence"/>
</dbReference>
<keyword evidence="2" id="KW-1185">Reference proteome</keyword>
<gene>
    <name evidence="1" type="ORF">M1E25_09000</name>
</gene>
<dbReference type="EMBL" id="JAMQGM010000019">
    <property type="protein sequence ID" value="MCM2577489.1"/>
    <property type="molecule type" value="Genomic_DNA"/>
</dbReference>
<comment type="caution">
    <text evidence="1">The sequence shown here is derived from an EMBL/GenBank/DDBJ whole genome shotgun (WGS) entry which is preliminary data.</text>
</comment>
<protein>
    <submittedName>
        <fullName evidence="1">Uncharacterized protein</fullName>
    </submittedName>
</protein>
<proteinExistence type="predicted"/>
<name>A0ABT0X6S9_9ACTN</name>
<accession>A0ABT0X6S9</accession>
<reference evidence="1" key="1">
    <citation type="journal article" date="2023" name="Int. J. Syst. Evol. Microbiol.">
        <title>Streptomyces meridianus sp. nov. isolated from brackish water of the Tagus estuary in Alcochete, Portugal.</title>
        <authorList>
            <person name="Santos J.D.N."/>
            <person name="Klimek D."/>
            <person name="Calusinska M."/>
            <person name="Lobo Da Cunha A."/>
            <person name="Catita J."/>
            <person name="Goncalves H."/>
            <person name="Gonzalez I."/>
            <person name="Reyes F."/>
            <person name="Lage O.M."/>
        </authorList>
    </citation>
    <scope>NUCLEOTIDE SEQUENCE</scope>
    <source>
        <strain evidence="1">MTZ3.1</strain>
    </source>
</reference>
<sequence length="89" mass="10093">MAAERARPATVQRSPARAECRVRIDGPDVTADCYNPYPDSDHVQLHIECDRWWDPDVDTAPVEAGPAQTVRLAGRCWLPVREAWVSHER</sequence>